<dbReference type="OrthoDB" id="5295757at2"/>
<accession>A0A6N8F934</accession>
<organism evidence="1 2">
    <name type="scientific">Psychrosphaera haliotis</name>
    <dbReference type="NCBI Taxonomy" id="555083"/>
    <lineage>
        <taxon>Bacteria</taxon>
        <taxon>Pseudomonadati</taxon>
        <taxon>Pseudomonadota</taxon>
        <taxon>Gammaproteobacteria</taxon>
        <taxon>Alteromonadales</taxon>
        <taxon>Pseudoalteromonadaceae</taxon>
        <taxon>Psychrosphaera</taxon>
    </lineage>
</organism>
<dbReference type="NCBIfam" id="TIGR00752">
    <property type="entry name" value="slp"/>
    <property type="match status" value="1"/>
</dbReference>
<proteinExistence type="predicted"/>
<dbReference type="InterPro" id="IPR004658">
    <property type="entry name" value="OMP_Slp"/>
</dbReference>
<dbReference type="EMBL" id="WOCD01000001">
    <property type="protein sequence ID" value="MUH71597.1"/>
    <property type="molecule type" value="Genomic_DNA"/>
</dbReference>
<evidence type="ECO:0000313" key="1">
    <source>
        <dbReference type="EMBL" id="MUH71597.1"/>
    </source>
</evidence>
<dbReference type="Proteomes" id="UP000439994">
    <property type="component" value="Unassembled WGS sequence"/>
</dbReference>
<dbReference type="PIRSF" id="PIRSF004982">
    <property type="entry name" value="SlP"/>
    <property type="match status" value="1"/>
</dbReference>
<sequence length="199" mass="22231">MNFFKKLLLSISIATVIGGCASYPDSVSIPEGTNLTAFSSVKADDNSLNGSQARWSGVIAAVKNEANRTRLDVLYYPSKRAGRPDLKEDPAGRFRVYADGFLDPAVFKKGKSITALGTIKENESQKIDEYEYSYPTLNEAKVHLWKKLDPPTSVEFHYGWYGHYPHWRWQGGTRHRYVIGGAKTKVAPTGVVKSKDKKQ</sequence>
<keyword evidence="1" id="KW-0449">Lipoprotein</keyword>
<evidence type="ECO:0000313" key="2">
    <source>
        <dbReference type="Proteomes" id="UP000439994"/>
    </source>
</evidence>
<gene>
    <name evidence="1" type="ORF">GNP35_03225</name>
</gene>
<comment type="caution">
    <text evidence="1">The sequence shown here is derived from an EMBL/GenBank/DDBJ whole genome shotgun (WGS) entry which is preliminary data.</text>
</comment>
<dbReference type="AlphaFoldDB" id="A0A6N8F934"/>
<dbReference type="PANTHER" id="PTHR37530:SF1">
    <property type="entry name" value="OUTER MEMBRANE PROTEIN SLP"/>
    <property type="match status" value="1"/>
</dbReference>
<protein>
    <submittedName>
        <fullName evidence="1">Slp/YeaY family lipoprotein</fullName>
    </submittedName>
</protein>
<dbReference type="RefSeq" id="WP_155694440.1">
    <property type="nucleotide sequence ID" value="NZ_WOCD01000001.1"/>
</dbReference>
<name>A0A6N8F934_9GAMM</name>
<reference evidence="1 2" key="1">
    <citation type="submission" date="2019-11" db="EMBL/GenBank/DDBJ databases">
        <title>P. haliotis isolates from Z. marina roots.</title>
        <authorList>
            <person name="Cohen M."/>
            <person name="Jospin G."/>
            <person name="Eisen J.A."/>
            <person name="Coil D.A."/>
        </authorList>
    </citation>
    <scope>NUCLEOTIDE SEQUENCE [LARGE SCALE GENOMIC DNA]</scope>
    <source>
        <strain evidence="1 2">UCD-MCMsp1aY</strain>
    </source>
</reference>
<dbReference type="GO" id="GO:0019867">
    <property type="term" value="C:outer membrane"/>
    <property type="evidence" value="ECO:0007669"/>
    <property type="project" value="InterPro"/>
</dbReference>
<dbReference type="PROSITE" id="PS51257">
    <property type="entry name" value="PROKAR_LIPOPROTEIN"/>
    <property type="match status" value="1"/>
</dbReference>
<dbReference type="PANTHER" id="PTHR37530">
    <property type="entry name" value="OUTER MEMBRANE PROTEIN SLP"/>
    <property type="match status" value="1"/>
</dbReference>
<dbReference type="Pfam" id="PF03843">
    <property type="entry name" value="Slp"/>
    <property type="match status" value="1"/>
</dbReference>
<keyword evidence="2" id="KW-1185">Reference proteome</keyword>